<dbReference type="SUPFAM" id="SSF58104">
    <property type="entry name" value="Methyl-accepting chemotaxis protein (MCP) signaling domain"/>
    <property type="match status" value="1"/>
</dbReference>
<dbReference type="AlphaFoldDB" id="A0A147KFT6"/>
<evidence type="ECO:0000256" key="1">
    <source>
        <dbReference type="SAM" id="Coils"/>
    </source>
</evidence>
<feature type="coiled-coil region" evidence="1">
    <location>
        <begin position="319"/>
        <end position="356"/>
    </location>
</feature>
<dbReference type="STRING" id="665004.AC529_13840"/>
<evidence type="ECO:0008006" key="4">
    <source>
        <dbReference type="Google" id="ProtNLM"/>
    </source>
</evidence>
<dbReference type="OrthoDB" id="3435720at2"/>
<evidence type="ECO:0000313" key="2">
    <source>
        <dbReference type="EMBL" id="KUP96128.1"/>
    </source>
</evidence>
<organism evidence="2 3">
    <name type="scientific">Thermobifida cellulosilytica TB100</name>
    <dbReference type="NCBI Taxonomy" id="665004"/>
    <lineage>
        <taxon>Bacteria</taxon>
        <taxon>Bacillati</taxon>
        <taxon>Actinomycetota</taxon>
        <taxon>Actinomycetes</taxon>
        <taxon>Streptosporangiales</taxon>
        <taxon>Nocardiopsidaceae</taxon>
        <taxon>Thermobifida</taxon>
    </lineage>
</organism>
<keyword evidence="1" id="KW-0175">Coiled coil</keyword>
<sequence>MSTPTSSAHDLADIAEQLDRHARTAPPAGAQVLRSLARSLADGGADLAATDLAAAYPPDSLMPDLPPPRWMSLLLWLLRGARDVLIFLPVFWTWYQLMQVLSAFGDAPEGANFLYGWQQGGFTGTGQFEPLSTTASWVCVFLLGVIGATLLVHVLEGVTGALSDRSRRREHIAQLLALATYLIPDRPDSVRAEVRGATETLQGIRRAMAGMENALSAATDSMHGAAADMRQAADGIAEALAGDPREQLIRALDEWQTRMGQLADAVREARTPAELLDSLTGLTRSAVEGQERFSEQTRRILELLKEQSELVERHTAESARFATDTMDRVTAALEKLEKVSDELAAAQDRLGAFTEQSSNTLRQALDEFTDLADDLGFLVKDVQRAAARHRDEETSGGREEDPWS</sequence>
<proteinExistence type="predicted"/>
<protein>
    <recommendedName>
        <fullName evidence="4">Methyl-accepting chemotaxis protein</fullName>
    </recommendedName>
</protein>
<evidence type="ECO:0000313" key="3">
    <source>
        <dbReference type="Proteomes" id="UP000074382"/>
    </source>
</evidence>
<name>A0A147KFT6_THECS</name>
<dbReference type="PATRIC" id="fig|665004.4.peg.3410"/>
<accession>A0A147KFT6</accession>
<dbReference type="RefSeq" id="WP_068757950.1">
    <property type="nucleotide sequence ID" value="NZ_KQ950184.1"/>
</dbReference>
<dbReference type="EMBL" id="LGEM01000099">
    <property type="protein sequence ID" value="KUP96128.1"/>
    <property type="molecule type" value="Genomic_DNA"/>
</dbReference>
<comment type="caution">
    <text evidence="2">The sequence shown here is derived from an EMBL/GenBank/DDBJ whole genome shotgun (WGS) entry which is preliminary data.</text>
</comment>
<gene>
    <name evidence="2" type="ORF">AC529_13840</name>
</gene>
<dbReference type="Proteomes" id="UP000074382">
    <property type="component" value="Unassembled WGS sequence"/>
</dbReference>
<reference evidence="3" key="1">
    <citation type="journal article" date="2017" name="Acta Aliment.">
        <title>Plant polysaccharide degrading enzyme system of Thermpbifida cellulosilytica TB100 revealed by de novo genome project data.</title>
        <authorList>
            <person name="Toth A."/>
            <person name="Baka E."/>
            <person name="Luzics S."/>
            <person name="Bata-Vidacs I."/>
            <person name="Nagy I."/>
            <person name="Balint B."/>
            <person name="Herceg R."/>
            <person name="Olasz F."/>
            <person name="Wilk T."/>
            <person name="Nagy T."/>
            <person name="Kriszt B."/>
            <person name="Nagy I."/>
            <person name="Kukolya J."/>
        </authorList>
    </citation>
    <scope>NUCLEOTIDE SEQUENCE [LARGE SCALE GENOMIC DNA]</scope>
    <source>
        <strain evidence="3">TB100</strain>
    </source>
</reference>
<keyword evidence="3" id="KW-1185">Reference proteome</keyword>